<dbReference type="Proteomes" id="UP000005808">
    <property type="component" value="Unassembled WGS sequence"/>
</dbReference>
<organism evidence="1 2">
    <name type="scientific">Cupriavidus basilensis OR16</name>
    <dbReference type="NCBI Taxonomy" id="1127483"/>
    <lineage>
        <taxon>Bacteria</taxon>
        <taxon>Pseudomonadati</taxon>
        <taxon>Pseudomonadota</taxon>
        <taxon>Betaproteobacteria</taxon>
        <taxon>Burkholderiales</taxon>
        <taxon>Burkholderiaceae</taxon>
        <taxon>Cupriavidus</taxon>
    </lineage>
</organism>
<comment type="caution">
    <text evidence="1">The sequence shown here is derived from an EMBL/GenBank/DDBJ whole genome shotgun (WGS) entry which is preliminary data.</text>
</comment>
<sequence>MSERLIMLDVPGVLYSSRSEARLGGIPDTGTLRDVRFFDPVALGFVRRLFGLAGARVVVSEGWRRGVPAAILQQLDLQVEGMTPDVPGGHAARIAAYFAHRPAPQAFAILSCDSASMQDPQYAHLLPHLVSVNPAEGLTPANFKQALNMLGVACPSTLCLDTQPDAGLEARLQRLRRLAKERPRASRWHRCRAAVAIRAGARVAGAARGNRAGARLIRCAASRAGSGRVHAKTARTRPVLLPGYRAIARVLSG</sequence>
<dbReference type="Pfam" id="PF18143">
    <property type="entry name" value="HAD_SAK_2"/>
    <property type="match status" value="1"/>
</dbReference>
<dbReference type="AlphaFoldDB" id="H1S703"/>
<proteinExistence type="predicted"/>
<dbReference type="PATRIC" id="fig|1127483.3.peg.3713"/>
<evidence type="ECO:0000313" key="2">
    <source>
        <dbReference type="Proteomes" id="UP000005808"/>
    </source>
</evidence>
<gene>
    <name evidence="1" type="ORF">OR16_18516</name>
</gene>
<dbReference type="RefSeq" id="WP_006159198.1">
    <property type="nucleotide sequence ID" value="NZ_AHJE01000044.1"/>
</dbReference>
<protein>
    <submittedName>
        <fullName evidence="1">Uncharacterized protein</fullName>
    </submittedName>
</protein>
<name>H1S703_9BURK</name>
<accession>H1S703</accession>
<evidence type="ECO:0000313" key="1">
    <source>
        <dbReference type="EMBL" id="EHP41814.1"/>
    </source>
</evidence>
<reference evidence="1 2" key="1">
    <citation type="journal article" date="2012" name="J. Bacteriol.">
        <title>De Novo Genome Project of Cupriavidus basilensis OR16.</title>
        <authorList>
            <person name="Cserhati M."/>
            <person name="Kriszt B."/>
            <person name="Szoboszlay S."/>
            <person name="Toth A."/>
            <person name="Szabo I."/>
            <person name="Tancsics A."/>
            <person name="Nagy I."/>
            <person name="Horvath B."/>
            <person name="Nagy I."/>
            <person name="Kukolya J."/>
        </authorList>
    </citation>
    <scope>NUCLEOTIDE SEQUENCE [LARGE SCALE GENOMIC DNA]</scope>
    <source>
        <strain evidence="1 2">OR16</strain>
    </source>
</reference>
<dbReference type="OrthoDB" id="8970449at2"/>
<dbReference type="EMBL" id="AHJE01000044">
    <property type="protein sequence ID" value="EHP41814.1"/>
    <property type="molecule type" value="Genomic_DNA"/>
</dbReference>